<comment type="similarity">
    <text evidence="1">Belongs to the methyltransferase superfamily. LaeA methyltransferase family.</text>
</comment>
<dbReference type="SUPFAM" id="SSF53335">
    <property type="entry name" value="S-adenosyl-L-methionine-dependent methyltransferases"/>
    <property type="match status" value="1"/>
</dbReference>
<proteinExistence type="inferred from homology"/>
<comment type="caution">
    <text evidence="2">The sequence shown here is derived from an EMBL/GenBank/DDBJ whole genome shotgun (WGS) entry which is preliminary data.</text>
</comment>
<gene>
    <name evidence="2" type="ORF">SPI_00163</name>
</gene>
<accession>A0A167ZW76</accession>
<dbReference type="AlphaFoldDB" id="A0A167ZW76"/>
<evidence type="ECO:0000313" key="3">
    <source>
        <dbReference type="Proteomes" id="UP000076874"/>
    </source>
</evidence>
<dbReference type="EMBL" id="AZHD01000001">
    <property type="protein sequence ID" value="OAA67968.1"/>
    <property type="molecule type" value="Genomic_DNA"/>
</dbReference>
<dbReference type="PANTHER" id="PTHR43591">
    <property type="entry name" value="METHYLTRANSFERASE"/>
    <property type="match status" value="1"/>
</dbReference>
<keyword evidence="2" id="KW-0808">Transferase</keyword>
<protein>
    <submittedName>
        <fullName evidence="2">UbiE/COQ5 methyltransferase</fullName>
    </submittedName>
</protein>
<reference evidence="2 3" key="1">
    <citation type="journal article" date="2016" name="Genome Biol. Evol.">
        <title>Divergent and convergent evolution of fungal pathogenicity.</title>
        <authorList>
            <person name="Shang Y."/>
            <person name="Xiao G."/>
            <person name="Zheng P."/>
            <person name="Cen K."/>
            <person name="Zhan S."/>
            <person name="Wang C."/>
        </authorList>
    </citation>
    <scope>NUCLEOTIDE SEQUENCE [LARGE SCALE GENOMIC DNA]</scope>
    <source>
        <strain evidence="2 3">RCEF 264</strain>
    </source>
</reference>
<dbReference type="Pfam" id="PF13489">
    <property type="entry name" value="Methyltransf_23"/>
    <property type="match status" value="1"/>
</dbReference>
<dbReference type="GO" id="GO:0032259">
    <property type="term" value="P:methylation"/>
    <property type="evidence" value="ECO:0007669"/>
    <property type="project" value="UniProtKB-KW"/>
</dbReference>
<dbReference type="CDD" id="cd02440">
    <property type="entry name" value="AdoMet_MTases"/>
    <property type="match status" value="1"/>
</dbReference>
<keyword evidence="3" id="KW-1185">Reference proteome</keyword>
<dbReference type="InterPro" id="IPR029063">
    <property type="entry name" value="SAM-dependent_MTases_sf"/>
</dbReference>
<dbReference type="GO" id="GO:0008168">
    <property type="term" value="F:methyltransferase activity"/>
    <property type="evidence" value="ECO:0007669"/>
    <property type="project" value="UniProtKB-KW"/>
</dbReference>
<dbReference type="Gene3D" id="3.40.50.150">
    <property type="entry name" value="Vaccinia Virus protein VP39"/>
    <property type="match status" value="1"/>
</dbReference>
<dbReference type="Proteomes" id="UP000076874">
    <property type="component" value="Unassembled WGS sequence"/>
</dbReference>
<evidence type="ECO:0000313" key="2">
    <source>
        <dbReference type="EMBL" id="OAA67968.1"/>
    </source>
</evidence>
<evidence type="ECO:0000256" key="1">
    <source>
        <dbReference type="ARBA" id="ARBA00038158"/>
    </source>
</evidence>
<dbReference type="PANTHER" id="PTHR43591:SF24">
    <property type="entry name" value="2-METHOXY-6-POLYPRENYL-1,4-BENZOQUINOL METHYLASE, MITOCHONDRIAL"/>
    <property type="match status" value="1"/>
</dbReference>
<dbReference type="OrthoDB" id="2013972at2759"/>
<dbReference type="STRING" id="1081102.A0A167ZW76"/>
<sequence length="227" mass="25562">MNLMHLIFLELEQNFLFVAPLREPSTVVDLCTGTGIWAINFSRAFPRSTVYGTDIAPVQPDMVPPNLQFMMDDVNNSTWFCAPGSVDYFHLRDAGVRDWLATLREAHRCLAPGGLLEAAVFLEPDTQVLPSEWQHWLRLLFPSATALRADLIRTAKFRLHAERRYSLPLGARAAGGHSSNIGTCLLEALLDRIHALDNYLNPHVEKAARDRMLNRLRMASQTVDVVL</sequence>
<name>A0A167ZW76_9HYPO</name>
<organism evidence="2 3">
    <name type="scientific">Niveomyces insectorum RCEF 264</name>
    <dbReference type="NCBI Taxonomy" id="1081102"/>
    <lineage>
        <taxon>Eukaryota</taxon>
        <taxon>Fungi</taxon>
        <taxon>Dikarya</taxon>
        <taxon>Ascomycota</taxon>
        <taxon>Pezizomycotina</taxon>
        <taxon>Sordariomycetes</taxon>
        <taxon>Hypocreomycetidae</taxon>
        <taxon>Hypocreales</taxon>
        <taxon>Cordycipitaceae</taxon>
        <taxon>Niveomyces</taxon>
    </lineage>
</organism>
<keyword evidence="2" id="KW-0489">Methyltransferase</keyword>